<accession>A0A915D474</accession>
<sequence>MSTVQEQHSDEELSEPAVKRILLTESKSALDLTKDDLGNMIMNKCGEIFLKPKPKDDLFVVVEYEANRVEENSAPTKFFAVPSARFFWLISKEDTSIVIGTRTPGKYCTSTMMSTTNKNPSEEFGNSSVKPKAIQPGADVSAPTPSPAKAGINNNLGMVGIGAGTLLTLYVIQKAMRR</sequence>
<keyword evidence="3" id="KW-1185">Reference proteome</keyword>
<proteinExistence type="predicted"/>
<evidence type="ECO:0000256" key="1">
    <source>
        <dbReference type="SAM" id="MobiDB-lite"/>
    </source>
</evidence>
<reference evidence="4" key="1">
    <citation type="submission" date="2022-11" db="UniProtKB">
        <authorList>
            <consortium name="WormBaseParasite"/>
        </authorList>
    </citation>
    <scope>IDENTIFICATION</scope>
</reference>
<feature type="compositionally biased region" description="Polar residues" evidence="1">
    <location>
        <begin position="116"/>
        <end position="129"/>
    </location>
</feature>
<evidence type="ECO:0000256" key="2">
    <source>
        <dbReference type="SAM" id="Phobius"/>
    </source>
</evidence>
<organism evidence="3 4">
    <name type="scientific">Ditylenchus dipsaci</name>
    <dbReference type="NCBI Taxonomy" id="166011"/>
    <lineage>
        <taxon>Eukaryota</taxon>
        <taxon>Metazoa</taxon>
        <taxon>Ecdysozoa</taxon>
        <taxon>Nematoda</taxon>
        <taxon>Chromadorea</taxon>
        <taxon>Rhabditida</taxon>
        <taxon>Tylenchina</taxon>
        <taxon>Tylenchomorpha</taxon>
        <taxon>Sphaerularioidea</taxon>
        <taxon>Anguinidae</taxon>
        <taxon>Anguininae</taxon>
        <taxon>Ditylenchus</taxon>
    </lineage>
</organism>
<dbReference type="WBParaSite" id="jg15737">
    <property type="protein sequence ID" value="jg15737"/>
    <property type="gene ID" value="jg15737"/>
</dbReference>
<feature type="transmembrane region" description="Helical" evidence="2">
    <location>
        <begin position="155"/>
        <end position="172"/>
    </location>
</feature>
<feature type="region of interest" description="Disordered" evidence="1">
    <location>
        <begin position="116"/>
        <end position="145"/>
    </location>
</feature>
<evidence type="ECO:0000313" key="4">
    <source>
        <dbReference type="WBParaSite" id="jg15737"/>
    </source>
</evidence>
<keyword evidence="2" id="KW-1133">Transmembrane helix</keyword>
<protein>
    <submittedName>
        <fullName evidence="4">Uncharacterized protein</fullName>
    </submittedName>
</protein>
<keyword evidence="2" id="KW-0472">Membrane</keyword>
<name>A0A915D474_9BILA</name>
<dbReference type="AlphaFoldDB" id="A0A915D474"/>
<evidence type="ECO:0000313" key="3">
    <source>
        <dbReference type="Proteomes" id="UP000887574"/>
    </source>
</evidence>
<dbReference type="Proteomes" id="UP000887574">
    <property type="component" value="Unplaced"/>
</dbReference>
<keyword evidence="2" id="KW-0812">Transmembrane</keyword>